<dbReference type="InterPro" id="IPR011990">
    <property type="entry name" value="TPR-like_helical_dom_sf"/>
</dbReference>
<comment type="similarity">
    <text evidence="2 12">Belongs to the protein kinase superfamily. Ser/Thr protein kinase family.</text>
</comment>
<comment type="subcellular location">
    <subcellularLocation>
        <location evidence="1 12">Cell membrane</location>
        <topology evidence="1 12">Lipid-anchor</topology>
    </subcellularLocation>
</comment>
<protein>
    <recommendedName>
        <fullName evidence="12">Serine/threonine-protein kinase BSK</fullName>
        <ecNumber evidence="12">2.7.11.1</ecNumber>
    </recommendedName>
    <alternativeName>
        <fullName evidence="12">Brassinosteroid-signaling kinase</fullName>
    </alternativeName>
</protein>
<evidence type="ECO:0000256" key="3">
    <source>
        <dbReference type="ARBA" id="ARBA00022475"/>
    </source>
</evidence>
<evidence type="ECO:0000313" key="15">
    <source>
        <dbReference type="EMBL" id="KAH0909169.1"/>
    </source>
</evidence>
<feature type="domain" description="Protein kinase" evidence="14">
    <location>
        <begin position="46"/>
        <end position="287"/>
    </location>
</feature>
<organism evidence="15 16">
    <name type="scientific">Brassica napus</name>
    <name type="common">Rape</name>
    <dbReference type="NCBI Taxonomy" id="3708"/>
    <lineage>
        <taxon>Eukaryota</taxon>
        <taxon>Viridiplantae</taxon>
        <taxon>Streptophyta</taxon>
        <taxon>Embryophyta</taxon>
        <taxon>Tracheophyta</taxon>
        <taxon>Spermatophyta</taxon>
        <taxon>Magnoliopsida</taxon>
        <taxon>eudicotyledons</taxon>
        <taxon>Gunneridae</taxon>
        <taxon>Pentapetalae</taxon>
        <taxon>rosids</taxon>
        <taxon>malvids</taxon>
        <taxon>Brassicales</taxon>
        <taxon>Brassicaceae</taxon>
        <taxon>Brassiceae</taxon>
        <taxon>Brassica</taxon>
    </lineage>
</organism>
<dbReference type="EMBL" id="JAGKQM010000009">
    <property type="protein sequence ID" value="KAH0909169.1"/>
    <property type="molecule type" value="Genomic_DNA"/>
</dbReference>
<comment type="subunit">
    <text evidence="12">Interacts with BRI1.</text>
</comment>
<keyword evidence="10 12" id="KW-0472">Membrane</keyword>
<dbReference type="InterPro" id="IPR000719">
    <property type="entry name" value="Prot_kinase_dom"/>
</dbReference>
<reference evidence="15 16" key="1">
    <citation type="submission" date="2021-05" db="EMBL/GenBank/DDBJ databases">
        <title>Genome Assembly of Synthetic Allotetraploid Brassica napus Reveals Homoeologous Exchanges between Subgenomes.</title>
        <authorList>
            <person name="Davis J.T."/>
        </authorList>
    </citation>
    <scope>NUCLEOTIDE SEQUENCE [LARGE SCALE GENOMIC DNA]</scope>
    <source>
        <strain evidence="16">cv. Da-Ae</strain>
        <tissue evidence="15">Seedling</tissue>
    </source>
</reference>
<keyword evidence="6 12" id="KW-0519">Myristate</keyword>
<comment type="catalytic activity">
    <reaction evidence="12">
        <text>L-seryl-[protein] + ATP = O-phospho-L-seryl-[protein] + ADP + H(+)</text>
        <dbReference type="Rhea" id="RHEA:17989"/>
        <dbReference type="Rhea" id="RHEA-COMP:9863"/>
        <dbReference type="Rhea" id="RHEA-COMP:11604"/>
        <dbReference type="ChEBI" id="CHEBI:15378"/>
        <dbReference type="ChEBI" id="CHEBI:29999"/>
        <dbReference type="ChEBI" id="CHEBI:30616"/>
        <dbReference type="ChEBI" id="CHEBI:83421"/>
        <dbReference type="ChEBI" id="CHEBI:456216"/>
        <dbReference type="EC" id="2.7.11.1"/>
    </reaction>
</comment>
<keyword evidence="7 12" id="KW-0547">Nucleotide-binding</keyword>
<evidence type="ECO:0000256" key="8">
    <source>
        <dbReference type="ARBA" id="ARBA00022777"/>
    </source>
</evidence>
<evidence type="ECO:0000256" key="2">
    <source>
        <dbReference type="ARBA" id="ARBA00008684"/>
    </source>
</evidence>
<gene>
    <name evidence="15" type="ORF">HID58_032490</name>
</gene>
<evidence type="ECO:0000256" key="7">
    <source>
        <dbReference type="ARBA" id="ARBA00022741"/>
    </source>
</evidence>
<feature type="compositionally biased region" description="Polar residues" evidence="13">
    <location>
        <begin position="1"/>
        <end position="12"/>
    </location>
</feature>
<proteinExistence type="inferred from homology"/>
<comment type="catalytic activity">
    <reaction evidence="12">
        <text>L-threonyl-[protein] + ATP = O-phospho-L-threonyl-[protein] + ADP + H(+)</text>
        <dbReference type="Rhea" id="RHEA:46608"/>
        <dbReference type="Rhea" id="RHEA-COMP:11060"/>
        <dbReference type="Rhea" id="RHEA-COMP:11605"/>
        <dbReference type="ChEBI" id="CHEBI:15378"/>
        <dbReference type="ChEBI" id="CHEBI:30013"/>
        <dbReference type="ChEBI" id="CHEBI:30616"/>
        <dbReference type="ChEBI" id="CHEBI:61977"/>
        <dbReference type="ChEBI" id="CHEBI:456216"/>
        <dbReference type="EC" id="2.7.11.1"/>
    </reaction>
</comment>
<dbReference type="InterPro" id="IPR058209">
    <property type="entry name" value="TPR_BSK1_C"/>
</dbReference>
<evidence type="ECO:0000256" key="10">
    <source>
        <dbReference type="ARBA" id="ARBA00023136"/>
    </source>
</evidence>
<dbReference type="PANTHER" id="PTHR45863">
    <property type="entry name" value="SERINE/THREONINE-PROTEIN KINASE BSK5"/>
    <property type="match status" value="1"/>
</dbReference>
<dbReference type="InterPro" id="IPR045845">
    <property type="entry name" value="BSK"/>
</dbReference>
<keyword evidence="12" id="KW-1070">Brassinosteroid signaling pathway</keyword>
<evidence type="ECO:0000259" key="14">
    <source>
        <dbReference type="PROSITE" id="PS50011"/>
    </source>
</evidence>
<dbReference type="Gene3D" id="3.30.200.20">
    <property type="entry name" value="Phosphorylase Kinase, domain 1"/>
    <property type="match status" value="1"/>
</dbReference>
<dbReference type="PANTHER" id="PTHR45863:SF39">
    <property type="entry name" value="SERINE_THREONINE-PROTEIN KINASE BSK"/>
    <property type="match status" value="1"/>
</dbReference>
<dbReference type="InterPro" id="IPR001245">
    <property type="entry name" value="Ser-Thr/Tyr_kinase_cat_dom"/>
</dbReference>
<keyword evidence="9 12" id="KW-0067">ATP-binding</keyword>
<evidence type="ECO:0000256" key="11">
    <source>
        <dbReference type="ARBA" id="ARBA00023288"/>
    </source>
</evidence>
<dbReference type="Gene3D" id="1.25.40.10">
    <property type="entry name" value="Tetratricopeptide repeat domain"/>
    <property type="match status" value="1"/>
</dbReference>
<keyword evidence="8 12" id="KW-0418">Kinase</keyword>
<evidence type="ECO:0000256" key="13">
    <source>
        <dbReference type="SAM" id="MobiDB-lite"/>
    </source>
</evidence>
<evidence type="ECO:0000256" key="5">
    <source>
        <dbReference type="ARBA" id="ARBA00022679"/>
    </source>
</evidence>
<dbReference type="Pfam" id="PF07714">
    <property type="entry name" value="PK_Tyr_Ser-Thr"/>
    <property type="match status" value="1"/>
</dbReference>
<dbReference type="InterPro" id="IPR011009">
    <property type="entry name" value="Kinase-like_dom_sf"/>
</dbReference>
<evidence type="ECO:0000256" key="12">
    <source>
        <dbReference type="RuleBase" id="RU369005"/>
    </source>
</evidence>
<keyword evidence="11 12" id="KW-0449">Lipoprotein</keyword>
<dbReference type="PROSITE" id="PS50011">
    <property type="entry name" value="PROTEIN_KINASE_DOM"/>
    <property type="match status" value="1"/>
</dbReference>
<feature type="region of interest" description="Disordered" evidence="13">
    <location>
        <begin position="1"/>
        <end position="26"/>
    </location>
</feature>
<dbReference type="Pfam" id="PF25575">
    <property type="entry name" value="TPR_BSK1_C"/>
    <property type="match status" value="1"/>
</dbReference>
<dbReference type="EC" id="2.7.11.1" evidence="12"/>
<dbReference type="SUPFAM" id="SSF56112">
    <property type="entry name" value="Protein kinase-like (PK-like)"/>
    <property type="match status" value="1"/>
</dbReference>
<evidence type="ECO:0000313" key="16">
    <source>
        <dbReference type="Proteomes" id="UP000824890"/>
    </source>
</evidence>
<keyword evidence="5 12" id="KW-0808">Transferase</keyword>
<evidence type="ECO:0000256" key="4">
    <source>
        <dbReference type="ARBA" id="ARBA00022527"/>
    </source>
</evidence>
<evidence type="ECO:0000256" key="6">
    <source>
        <dbReference type="ARBA" id="ARBA00022707"/>
    </source>
</evidence>
<keyword evidence="4 12" id="KW-0723">Serine/threonine-protein kinase</keyword>
<keyword evidence="3 12" id="KW-1003">Cell membrane</keyword>
<evidence type="ECO:0000256" key="1">
    <source>
        <dbReference type="ARBA" id="ARBA00004193"/>
    </source>
</evidence>
<comment type="caution">
    <text evidence="15">The sequence shown here is derived from an EMBL/GenBank/DDBJ whole genome shotgun (WGS) entry which is preliminary data.</text>
</comment>
<name>A0ABQ8BWK1_BRANA</name>
<accession>A0ABQ8BWK1</accession>
<comment type="function">
    <text evidence="12">Serine/threonine kinase that acts as positive regulator of brassinosteroid (BR) signaling downstream of the receptor kinase BRI1.</text>
</comment>
<sequence length="499" mass="56338">MGCCHSLSSGEVPQQRAHQNHGEGDPPLTKFSFSDLNVATENFSLKNVVSESGGESSNIVYKGRLQNRGLIAVKKFNNMAWTDPKTFVEKAHRVGGIKHKRLVHLIGYCCEGNERLLVAEFMPNDTLAKHLFRRKNHTMEWEVRLKVAYSIAEALDCCSSAGFASYNNLSAYSIMFDENGDACLSCFGLMKETNNDRKATGSVNPESVMFRFGTILVDLLTGKPIPPSHAHETIHGKNVAELIDPNLKGKFSADEATIVFKLAFKCLKYEDRESRDTKHIVRTLETLQTKTDAPSYAMLEMAHHRELSGNKLSPLGKASLRMDLTAIHKILVIAEYEDDKEVVEVTNTHQVMNDSAANLASKGLLFYLYGFVCLCAKFSFEEWMEEAKYIQEVRKHGDQAFLEQDFETAINCYSQFIDSRRTVYPSVYARRSLCYLFCNQPDRALHDGMIAQEVFPDWPTAFYLQSVALSKLNMITDSADTLKEATLLEAKRQRRKQDS</sequence>
<dbReference type="Gene3D" id="1.10.510.10">
    <property type="entry name" value="Transferase(Phosphotransferase) domain 1"/>
    <property type="match status" value="1"/>
</dbReference>
<dbReference type="Proteomes" id="UP000824890">
    <property type="component" value="Unassembled WGS sequence"/>
</dbReference>
<keyword evidence="16" id="KW-1185">Reference proteome</keyword>
<evidence type="ECO:0000256" key="9">
    <source>
        <dbReference type="ARBA" id="ARBA00022840"/>
    </source>
</evidence>
<dbReference type="SUPFAM" id="SSF48452">
    <property type="entry name" value="TPR-like"/>
    <property type="match status" value="1"/>
</dbReference>